<protein>
    <submittedName>
        <fullName evidence="2">Transmembrane protein 270</fullName>
    </submittedName>
</protein>
<evidence type="ECO:0000313" key="3">
    <source>
        <dbReference type="Proteomes" id="UP000314985"/>
    </source>
</evidence>
<evidence type="ECO:0000256" key="1">
    <source>
        <dbReference type="SAM" id="MobiDB-lite"/>
    </source>
</evidence>
<dbReference type="PANTHER" id="PTHR37369">
    <property type="entry name" value="TRANSMEMBRANE PROTEIN 270"/>
    <property type="match status" value="1"/>
</dbReference>
<dbReference type="PANTHER" id="PTHR37369:SF1">
    <property type="entry name" value="TRANSMEMBRANE PROTEIN 270"/>
    <property type="match status" value="1"/>
</dbReference>
<reference evidence="2" key="2">
    <citation type="submission" date="2025-08" db="UniProtKB">
        <authorList>
            <consortium name="Ensembl"/>
        </authorList>
    </citation>
    <scope>IDENTIFICATION</scope>
</reference>
<sequence length="261" mass="28252">MEAAPGVRSSLWGTLLVVLKLSVLLVQNRVHLYNFLLLKTTLFNRWLSGLSQEAQGSHPPANITACPVGRALRAGLALIEVPGGLVLRAPKLAWAGMLGWARALGMAPKRLGAWEQLGLSAATWTDVLLSCVHSLMLAALLLLLLIWRLCHKAQCCGLGRLLRKALLENRVVLGLLAPLKRLYWWVESLTALTSWHLAYLVTWTTCLASHLLQAAFEHTVQLAQAQEAEPQKASGSCLSPLPEPLAPEAGPVLPEPGTPGE</sequence>
<feature type="region of interest" description="Disordered" evidence="1">
    <location>
        <begin position="231"/>
        <end position="261"/>
    </location>
</feature>
<dbReference type="Proteomes" id="UP000314985">
    <property type="component" value="Chromosome 3"/>
</dbReference>
<organism evidence="2 3">
    <name type="scientific">Sus scrofa</name>
    <name type="common">Pig</name>
    <dbReference type="NCBI Taxonomy" id="9823"/>
    <lineage>
        <taxon>Eukaryota</taxon>
        <taxon>Metazoa</taxon>
        <taxon>Chordata</taxon>
        <taxon>Craniata</taxon>
        <taxon>Vertebrata</taxon>
        <taxon>Euteleostomi</taxon>
        <taxon>Mammalia</taxon>
        <taxon>Eutheria</taxon>
        <taxon>Laurasiatheria</taxon>
        <taxon>Artiodactyla</taxon>
        <taxon>Suina</taxon>
        <taxon>Suidae</taxon>
        <taxon>Sus</taxon>
    </lineage>
</organism>
<accession>A0A4X1UR54</accession>
<dbReference type="Pfam" id="PF15164">
    <property type="entry name" value="WBS28"/>
    <property type="match status" value="1"/>
</dbReference>
<proteinExistence type="predicted"/>
<dbReference type="AlphaFoldDB" id="A0A4X1UR54"/>
<name>A0A4X1UR54_PIG</name>
<evidence type="ECO:0000313" key="2">
    <source>
        <dbReference type="Ensembl" id="ENSSSCP00070030709.1"/>
    </source>
</evidence>
<reference evidence="2 3" key="1">
    <citation type="submission" date="2017-08" db="EMBL/GenBank/DDBJ databases">
        <title>USMARCv1.0.</title>
        <authorList>
            <person name="Hannum G.I."/>
            <person name="Koren S."/>
            <person name="Schroeder S.G."/>
            <person name="Chin S.C."/>
            <person name="Nonneman D.J."/>
            <person name="Becker S.A."/>
            <person name="Rosen B.D."/>
            <person name="Bickhart D.M."/>
            <person name="Putnam N.H."/>
            <person name="Green R.E."/>
            <person name="Tuggle C.K."/>
            <person name="Liu H."/>
            <person name="Rohrer G.A."/>
            <person name="Warr A."/>
            <person name="Hall R."/>
            <person name="Kim K."/>
            <person name="Hume D.A."/>
            <person name="Talbot R."/>
            <person name="Chow W."/>
            <person name="Howe K."/>
            <person name="Schwartz A.S."/>
            <person name="Watson M."/>
            <person name="Archibald A.L."/>
            <person name="Phillippy A.M."/>
            <person name="Smith T.P.L."/>
        </authorList>
    </citation>
    <scope>NUCLEOTIDE SEQUENCE [LARGE SCALE GENOMIC DNA]</scope>
</reference>
<dbReference type="Ensembl" id="ENSSSCT00070036736.1">
    <property type="protein sequence ID" value="ENSSSCP00070030709.1"/>
    <property type="gene ID" value="ENSSSCG00070018643.1"/>
</dbReference>
<dbReference type="InterPro" id="IPR029166">
    <property type="entry name" value="WBS28"/>
</dbReference>